<dbReference type="HOGENOM" id="CLU_033169_0_0_1"/>
<name>M2QKK3_CERS8</name>
<feature type="compositionally biased region" description="Basic and acidic residues" evidence="1">
    <location>
        <begin position="357"/>
        <end position="367"/>
    </location>
</feature>
<dbReference type="OrthoDB" id="2803164at2759"/>
<organism evidence="2 3">
    <name type="scientific">Ceriporiopsis subvermispora (strain B)</name>
    <name type="common">White-rot fungus</name>
    <name type="synonym">Gelatoporia subvermispora</name>
    <dbReference type="NCBI Taxonomy" id="914234"/>
    <lineage>
        <taxon>Eukaryota</taxon>
        <taxon>Fungi</taxon>
        <taxon>Dikarya</taxon>
        <taxon>Basidiomycota</taxon>
        <taxon>Agaricomycotina</taxon>
        <taxon>Agaricomycetes</taxon>
        <taxon>Polyporales</taxon>
        <taxon>Gelatoporiaceae</taxon>
        <taxon>Gelatoporia</taxon>
    </lineage>
</organism>
<dbReference type="STRING" id="914234.M2QKK3"/>
<dbReference type="AlphaFoldDB" id="M2QKK3"/>
<accession>M2QKK3</accession>
<gene>
    <name evidence="2" type="ORF">CERSUDRAFT_94550</name>
</gene>
<evidence type="ECO:0000313" key="2">
    <source>
        <dbReference type="EMBL" id="EMD37548.1"/>
    </source>
</evidence>
<evidence type="ECO:0000256" key="1">
    <source>
        <dbReference type="SAM" id="MobiDB-lite"/>
    </source>
</evidence>
<dbReference type="Proteomes" id="UP000016930">
    <property type="component" value="Unassembled WGS sequence"/>
</dbReference>
<proteinExistence type="predicted"/>
<protein>
    <submittedName>
        <fullName evidence="2">Uncharacterized protein</fullName>
    </submittedName>
</protein>
<keyword evidence="3" id="KW-1185">Reference proteome</keyword>
<feature type="region of interest" description="Disordered" evidence="1">
    <location>
        <begin position="354"/>
        <end position="411"/>
    </location>
</feature>
<evidence type="ECO:0000313" key="3">
    <source>
        <dbReference type="Proteomes" id="UP000016930"/>
    </source>
</evidence>
<sequence>MPSSLNAMITVTANPPTKRQHQAPTLTSEQRKEKALASRQKANNIEADIDEWYRNAVHFSEVLSAKYGKKADYYLHAMFSGAANVHNSRKPNAYNAWGHKLAKEAREHEEHGGSVIDLLDAQKERLDEYHKLSAEDKEKLIEELTEERDIRRFGVRLCQRGCTNDLRSTCNKVESLLHDLKHRVSIEYMLCIVRNTDEYTMDPCWYFSNMAINEYLKGAVLRGWDVGKIGALMEAFAVAGCEHTRILQTAKAKADWYKAYIRDKINGMLVEITKNPKAAMNYLHFGRDIIIKYSIDLIGWTHDKFANPSDLSTSLPPLQKLKAVLDDGKCFFVKLTPGEREKREAAYLRAVEQGTVETRKQRSDAGKPRGKRKRQGQSEDEEPAAPNEDAPVPKKRRKQAPANQEVIVDVE</sequence>
<reference evidence="2 3" key="1">
    <citation type="journal article" date="2012" name="Proc. Natl. Acad. Sci. U.S.A.">
        <title>Comparative genomics of Ceriporiopsis subvermispora and Phanerochaete chrysosporium provide insight into selective ligninolysis.</title>
        <authorList>
            <person name="Fernandez-Fueyo E."/>
            <person name="Ruiz-Duenas F.J."/>
            <person name="Ferreira P."/>
            <person name="Floudas D."/>
            <person name="Hibbett D.S."/>
            <person name="Canessa P."/>
            <person name="Larrondo L.F."/>
            <person name="James T.Y."/>
            <person name="Seelenfreund D."/>
            <person name="Lobos S."/>
            <person name="Polanco R."/>
            <person name="Tello M."/>
            <person name="Honda Y."/>
            <person name="Watanabe T."/>
            <person name="Watanabe T."/>
            <person name="Ryu J.S."/>
            <person name="Kubicek C.P."/>
            <person name="Schmoll M."/>
            <person name="Gaskell J."/>
            <person name="Hammel K.E."/>
            <person name="St John F.J."/>
            <person name="Vanden Wymelenberg A."/>
            <person name="Sabat G."/>
            <person name="Splinter BonDurant S."/>
            <person name="Syed K."/>
            <person name="Yadav J.S."/>
            <person name="Doddapaneni H."/>
            <person name="Subramanian V."/>
            <person name="Lavin J.L."/>
            <person name="Oguiza J.A."/>
            <person name="Perez G."/>
            <person name="Pisabarro A.G."/>
            <person name="Ramirez L."/>
            <person name="Santoyo F."/>
            <person name="Master E."/>
            <person name="Coutinho P.M."/>
            <person name="Henrissat B."/>
            <person name="Lombard V."/>
            <person name="Magnuson J.K."/>
            <person name="Kuees U."/>
            <person name="Hori C."/>
            <person name="Igarashi K."/>
            <person name="Samejima M."/>
            <person name="Held B.W."/>
            <person name="Barry K.W."/>
            <person name="LaButti K.M."/>
            <person name="Lapidus A."/>
            <person name="Lindquist E.A."/>
            <person name="Lucas S.M."/>
            <person name="Riley R."/>
            <person name="Salamov A.A."/>
            <person name="Hoffmeister D."/>
            <person name="Schwenk D."/>
            <person name="Hadar Y."/>
            <person name="Yarden O."/>
            <person name="de Vries R.P."/>
            <person name="Wiebenga A."/>
            <person name="Stenlid J."/>
            <person name="Eastwood D."/>
            <person name="Grigoriev I.V."/>
            <person name="Berka R.M."/>
            <person name="Blanchette R.A."/>
            <person name="Kersten P."/>
            <person name="Martinez A.T."/>
            <person name="Vicuna R."/>
            <person name="Cullen D."/>
        </authorList>
    </citation>
    <scope>NUCLEOTIDE SEQUENCE [LARGE SCALE GENOMIC DNA]</scope>
    <source>
        <strain evidence="2 3">B</strain>
    </source>
</reference>
<dbReference type="EMBL" id="KB445796">
    <property type="protein sequence ID" value="EMD37548.1"/>
    <property type="molecule type" value="Genomic_DNA"/>
</dbReference>